<proteinExistence type="inferred from homology"/>
<dbReference type="Gene3D" id="1.10.1200.10">
    <property type="entry name" value="ACP-like"/>
    <property type="match status" value="1"/>
</dbReference>
<keyword evidence="5" id="KW-0067">ATP-binding</keyword>
<dbReference type="OrthoDB" id="9766486at2"/>
<dbReference type="SUPFAM" id="SSF56801">
    <property type="entry name" value="Acetyl-CoA synthetase-like"/>
    <property type="match status" value="1"/>
</dbReference>
<dbReference type="RefSeq" id="WP_106278410.1">
    <property type="nucleotide sequence ID" value="NZ_PVTG01000010.1"/>
</dbReference>
<dbReference type="NCBIfam" id="TIGR01217">
    <property type="entry name" value="ac_ac_CoA_syn"/>
    <property type="match status" value="1"/>
</dbReference>
<dbReference type="Pfam" id="PF13193">
    <property type="entry name" value="AMP-binding_C"/>
    <property type="match status" value="1"/>
</dbReference>
<keyword evidence="4" id="KW-0547">Nucleotide-binding</keyword>
<evidence type="ECO:0000256" key="1">
    <source>
        <dbReference type="ARBA" id="ARBA00001957"/>
    </source>
</evidence>
<dbReference type="Pfam" id="PF00975">
    <property type="entry name" value="Thioesterase"/>
    <property type="match status" value="1"/>
</dbReference>
<name>A0A2T0TR61_9ACTN</name>
<dbReference type="PROSITE" id="PS50075">
    <property type="entry name" value="CARRIER"/>
    <property type="match status" value="1"/>
</dbReference>
<sequence>MTELGTAPDEVRAPARVHQVADLRLRCESVAGRPLPTATALHAWSVDSYRDFWRTFLDWADLAWEGSADTVSTSDDVWTARFFPDVRLNYAENLLRPLPGVDDASPALTSVHGDGSVERFSRSELRTAARRTSRALADAGVSAGDTVVAISANNARVVVAGLAVAGLGAALSTATPDMGVSSLLGRFGQVDATTVLVDRSGLGGGDRPADEVLREVVSGLPATRRVVLLDDGPLPELTGLPVTRLADLVAAVPADDPGPDWPRVAFDDPLWVLFSSGTTGPPKAMVHGIGGSLLEHVKEHRLHVDLRPTDVLYFHTTTAWMMWNWQLSALSVGAHVVLYDGPVTGPETLWRLAARHGVTVLGTSPAYLQLCQDEGYVPRADVDVSAIRAVLSTGAVLHDWQFAWLAEHVGPVPLQSISGGTDIVGCFVLGHPEVPVRPGRCQSLSLGLDVAALDDDERPVLDEVGELVCRNPFPSRPVRFLRDPDGERFRAAYFTQHPGTWTHGDRIEIAADGSSRLHGRSDGVLNVNGIRIGPSEVYRIVRAVPGVADAVAVETEDPAAPGSSRMVLLVVLQRGTELDDELSREIRARLRREGSPAHVPSVVLAVDEIPLTHNGKRSESAARAVLSGQPVRNLSALKNPGSLESIGAAARRAQEAAATATVPAEDGDTHAAVARVFAEVLGGPVADDAHFTDAGGTSRQAMTLMRRLRLELDRPLLLEDFLADPSVRGVTRAVTTGATADTPCEVLRRGDPAETPLFLVHGYLGDVDIYRTLVDALETSAPVYGLTSDPRIAATEGITIEDIATPLVAGVQETLPEGDVRLAGYSFGGLVAYEMARQLTAAGRTVTFLGLLDTEPPFDHLSRVSRALRTVAWWIALLVPGMVEDSVLAVLRRRFGRAVTPVDEERQTFTAAYRVFNAYRLRPHAGPVTYFRARFRVPVIANLLYVWRRVAPDLRVVSIPGSHHVLLSGEHTPELAARMDAALRASTR</sequence>
<dbReference type="Gene3D" id="3.40.50.12780">
    <property type="entry name" value="N-terminal domain of ligase-like"/>
    <property type="match status" value="1"/>
</dbReference>
<dbReference type="PANTHER" id="PTHR42921:SF1">
    <property type="entry name" value="ACETOACETYL-COA SYNTHETASE"/>
    <property type="match status" value="1"/>
</dbReference>
<evidence type="ECO:0000259" key="6">
    <source>
        <dbReference type="PROSITE" id="PS50075"/>
    </source>
</evidence>
<evidence type="ECO:0000256" key="2">
    <source>
        <dbReference type="ARBA" id="ARBA00006432"/>
    </source>
</evidence>
<evidence type="ECO:0000313" key="8">
    <source>
        <dbReference type="Proteomes" id="UP000239210"/>
    </source>
</evidence>
<comment type="similarity">
    <text evidence="2">Belongs to the ATP-dependent AMP-binding enzyme family.</text>
</comment>
<organism evidence="7 8">
    <name type="scientific">Geodermatophilus tzadiensis</name>
    <dbReference type="NCBI Taxonomy" id="1137988"/>
    <lineage>
        <taxon>Bacteria</taxon>
        <taxon>Bacillati</taxon>
        <taxon>Actinomycetota</taxon>
        <taxon>Actinomycetes</taxon>
        <taxon>Geodermatophilales</taxon>
        <taxon>Geodermatophilaceae</taxon>
        <taxon>Geodermatophilus</taxon>
    </lineage>
</organism>
<feature type="domain" description="Carrier" evidence="6">
    <location>
        <begin position="664"/>
        <end position="738"/>
    </location>
</feature>
<dbReference type="AlphaFoldDB" id="A0A2T0TR61"/>
<dbReference type="GO" id="GO:0030729">
    <property type="term" value="F:acetoacetate-CoA ligase activity"/>
    <property type="evidence" value="ECO:0007669"/>
    <property type="project" value="InterPro"/>
</dbReference>
<dbReference type="InterPro" id="IPR042099">
    <property type="entry name" value="ANL_N_sf"/>
</dbReference>
<dbReference type="GO" id="GO:0006629">
    <property type="term" value="P:lipid metabolic process"/>
    <property type="evidence" value="ECO:0007669"/>
    <property type="project" value="InterPro"/>
</dbReference>
<dbReference type="Pfam" id="PF00501">
    <property type="entry name" value="AMP-binding"/>
    <property type="match status" value="1"/>
</dbReference>
<dbReference type="Proteomes" id="UP000239210">
    <property type="component" value="Unassembled WGS sequence"/>
</dbReference>
<evidence type="ECO:0000256" key="3">
    <source>
        <dbReference type="ARBA" id="ARBA00022598"/>
    </source>
</evidence>
<keyword evidence="8" id="KW-1185">Reference proteome</keyword>
<dbReference type="InterPro" id="IPR009081">
    <property type="entry name" value="PP-bd_ACP"/>
</dbReference>
<dbReference type="SUPFAM" id="SSF53474">
    <property type="entry name" value="alpha/beta-Hydrolases"/>
    <property type="match status" value="1"/>
</dbReference>
<accession>A0A2T0TR61</accession>
<gene>
    <name evidence="7" type="ORF">LY71_11042</name>
</gene>
<dbReference type="InterPro" id="IPR005914">
    <property type="entry name" value="Acac_CoA_synth"/>
</dbReference>
<dbReference type="InterPro" id="IPR025110">
    <property type="entry name" value="AMP-bd_C"/>
</dbReference>
<protein>
    <submittedName>
        <fullName evidence="7">Acetoacetyl-CoA synthetase</fullName>
    </submittedName>
</protein>
<dbReference type="PROSITE" id="PS00455">
    <property type="entry name" value="AMP_BINDING"/>
    <property type="match status" value="1"/>
</dbReference>
<dbReference type="InterPro" id="IPR036736">
    <property type="entry name" value="ACP-like_sf"/>
</dbReference>
<dbReference type="SUPFAM" id="SSF47336">
    <property type="entry name" value="ACP-like"/>
    <property type="match status" value="1"/>
</dbReference>
<dbReference type="InterPro" id="IPR029058">
    <property type="entry name" value="AB_hydrolase_fold"/>
</dbReference>
<comment type="caution">
    <text evidence="7">The sequence shown here is derived from an EMBL/GenBank/DDBJ whole genome shotgun (WGS) entry which is preliminary data.</text>
</comment>
<reference evidence="7 8" key="1">
    <citation type="submission" date="2018-03" db="EMBL/GenBank/DDBJ databases">
        <title>Genomic Encyclopedia of Archaeal and Bacterial Type Strains, Phase II (KMG-II): from individual species to whole genera.</title>
        <authorList>
            <person name="Goeker M."/>
        </authorList>
    </citation>
    <scope>NUCLEOTIDE SEQUENCE [LARGE SCALE GENOMIC DNA]</scope>
    <source>
        <strain evidence="7 8">DSM 45416</strain>
    </source>
</reference>
<dbReference type="InterPro" id="IPR045851">
    <property type="entry name" value="AMP-bd_C_sf"/>
</dbReference>
<dbReference type="InterPro" id="IPR001031">
    <property type="entry name" value="Thioesterase"/>
</dbReference>
<evidence type="ECO:0000256" key="5">
    <source>
        <dbReference type="ARBA" id="ARBA00022840"/>
    </source>
</evidence>
<dbReference type="PANTHER" id="PTHR42921">
    <property type="entry name" value="ACETOACETYL-COA SYNTHETASE"/>
    <property type="match status" value="1"/>
</dbReference>
<dbReference type="InterPro" id="IPR000873">
    <property type="entry name" value="AMP-dep_synth/lig_dom"/>
</dbReference>
<comment type="cofactor">
    <cofactor evidence="1">
        <name>pantetheine 4'-phosphate</name>
        <dbReference type="ChEBI" id="CHEBI:47942"/>
    </cofactor>
</comment>
<keyword evidence="3" id="KW-0436">Ligase</keyword>
<dbReference type="EMBL" id="PVTG01000010">
    <property type="protein sequence ID" value="PRY48156.1"/>
    <property type="molecule type" value="Genomic_DNA"/>
</dbReference>
<dbReference type="Pfam" id="PF00550">
    <property type="entry name" value="PP-binding"/>
    <property type="match status" value="1"/>
</dbReference>
<dbReference type="Gene3D" id="3.40.50.1820">
    <property type="entry name" value="alpha/beta hydrolase"/>
    <property type="match status" value="1"/>
</dbReference>
<dbReference type="InterPro" id="IPR020845">
    <property type="entry name" value="AMP-binding_CS"/>
</dbReference>
<dbReference type="Gene3D" id="3.30.300.30">
    <property type="match status" value="1"/>
</dbReference>
<dbReference type="NCBIfam" id="NF002937">
    <property type="entry name" value="PRK03584.1"/>
    <property type="match status" value="1"/>
</dbReference>
<evidence type="ECO:0000313" key="7">
    <source>
        <dbReference type="EMBL" id="PRY48156.1"/>
    </source>
</evidence>
<dbReference type="GO" id="GO:0005524">
    <property type="term" value="F:ATP binding"/>
    <property type="evidence" value="ECO:0007669"/>
    <property type="project" value="UniProtKB-KW"/>
</dbReference>
<evidence type="ECO:0000256" key="4">
    <source>
        <dbReference type="ARBA" id="ARBA00022741"/>
    </source>
</evidence>